<keyword evidence="2" id="KW-0333">Golgi apparatus</keyword>
<comment type="subcellular location">
    <subcellularLocation>
        <location evidence="1">Golgi apparatus membrane</location>
        <topology evidence="1">Peripheral membrane protein</topology>
        <orientation evidence="1">Cytoplasmic side</orientation>
    </subcellularLocation>
</comment>
<evidence type="ECO:0000313" key="5">
    <source>
        <dbReference type="EMBL" id="SDS42597.1"/>
    </source>
</evidence>
<dbReference type="EMBL" id="LT629765">
    <property type="protein sequence ID" value="SDS42597.1"/>
    <property type="molecule type" value="Genomic_DNA"/>
</dbReference>
<keyword evidence="4" id="KW-0472">Membrane</keyword>
<dbReference type="RefSeq" id="WP_081582935.1">
    <property type="nucleotide sequence ID" value="NZ_LT629765.1"/>
</dbReference>
<evidence type="ECO:0000256" key="3">
    <source>
        <dbReference type="ARBA" id="ARBA00023121"/>
    </source>
</evidence>
<protein>
    <submittedName>
        <fullName evidence="5">Golgi phosphoprotein 3 (GPP34)</fullName>
    </submittedName>
</protein>
<dbReference type="Pfam" id="PF05719">
    <property type="entry name" value="GPP34"/>
    <property type="match status" value="1"/>
</dbReference>
<accession>A0A1H1S3L9</accession>
<dbReference type="InterPro" id="IPR038261">
    <property type="entry name" value="GPP34-like_sf"/>
</dbReference>
<dbReference type="GO" id="GO:0012505">
    <property type="term" value="C:endomembrane system"/>
    <property type="evidence" value="ECO:0007669"/>
    <property type="project" value="UniProtKB-ARBA"/>
</dbReference>
<dbReference type="Gene3D" id="1.10.3630.10">
    <property type="entry name" value="yeast vps74-n-term truncation variant domain like"/>
    <property type="match status" value="1"/>
</dbReference>
<sequence>MLIVENLFLLFTRDNGRVNVGIPNQDKALNAGLFSDLVLAGVVTVDQSNHFRESLIRVLESAPVANVDPELIVAGYKALCENPGATVESLLHASWFVTRNQIARSLANQGVVTIGRDKFFGIELEKYPTIDRRPEEELRERLASMLRGEEASTVQEALTLVLLAEVGNIKLELREQLSGVSVLDIKTRVRELAEEHLTPVDERTIKAVRRAVDSMVSVLSGSALFMS</sequence>
<dbReference type="GO" id="GO:0005737">
    <property type="term" value="C:cytoplasm"/>
    <property type="evidence" value="ECO:0007669"/>
    <property type="project" value="UniProtKB-ARBA"/>
</dbReference>
<dbReference type="GO" id="GO:0070273">
    <property type="term" value="F:phosphatidylinositol-4-phosphate binding"/>
    <property type="evidence" value="ECO:0007669"/>
    <property type="project" value="InterPro"/>
</dbReference>
<dbReference type="AlphaFoldDB" id="A0A1H1S3L9"/>
<organism evidence="5 6">
    <name type="scientific">Corynebacterium timonense</name>
    <dbReference type="NCBI Taxonomy" id="441500"/>
    <lineage>
        <taxon>Bacteria</taxon>
        <taxon>Bacillati</taxon>
        <taxon>Actinomycetota</taxon>
        <taxon>Actinomycetes</taxon>
        <taxon>Mycobacteriales</taxon>
        <taxon>Corynebacteriaceae</taxon>
        <taxon>Corynebacterium</taxon>
    </lineage>
</organism>
<evidence type="ECO:0000313" key="6">
    <source>
        <dbReference type="Proteomes" id="UP000182237"/>
    </source>
</evidence>
<evidence type="ECO:0000256" key="2">
    <source>
        <dbReference type="ARBA" id="ARBA00023034"/>
    </source>
</evidence>
<keyword evidence="6" id="KW-1185">Reference proteome</keyword>
<evidence type="ECO:0000256" key="4">
    <source>
        <dbReference type="ARBA" id="ARBA00023136"/>
    </source>
</evidence>
<dbReference type="Proteomes" id="UP000182237">
    <property type="component" value="Chromosome I"/>
</dbReference>
<evidence type="ECO:0000256" key="1">
    <source>
        <dbReference type="ARBA" id="ARBA00004255"/>
    </source>
</evidence>
<dbReference type="InterPro" id="IPR008628">
    <property type="entry name" value="GPP34-like"/>
</dbReference>
<dbReference type="OrthoDB" id="4419256at2"/>
<dbReference type="STRING" id="1203190.GCA_000312345_01540"/>
<reference evidence="5 6" key="1">
    <citation type="submission" date="2016-10" db="EMBL/GenBank/DDBJ databases">
        <authorList>
            <person name="de Groot N.N."/>
        </authorList>
    </citation>
    <scope>NUCLEOTIDE SEQUENCE [LARGE SCALE GENOMIC DNA]</scope>
    <source>
        <strain evidence="5 6">DSM 45434</strain>
    </source>
</reference>
<name>A0A1H1S3L9_9CORY</name>
<keyword evidence="3" id="KW-0446">Lipid-binding</keyword>
<proteinExistence type="predicted"/>
<gene>
    <name evidence="5" type="ORF">SAMN04488539_1653</name>
</gene>